<keyword evidence="11 14" id="KW-0255">Endonuclease</keyword>
<sequence length="215" mass="23885">MKRRSDEEISAPLYEYDAAVRSQYGCFAGVDEAGRGPLCGPVCVAACILDPENPVFGINDSKKLTEKKREALFDEIIEKALAYKIVFVGPEIIDRDNILNATMGGMKQAVEELDIVPNLVLVDGNRTPAGLLVPAQPVVKGDATSASIGAASVLAKVSRDRYMLELDRQYPQYQLAKHKGYPTKLHYELIAQYGIQPFYRRSFLKKQGYWPENGK</sequence>
<dbReference type="GO" id="GO:0032299">
    <property type="term" value="C:ribonuclease H2 complex"/>
    <property type="evidence" value="ECO:0007669"/>
    <property type="project" value="TreeGrafter"/>
</dbReference>
<comment type="catalytic activity">
    <reaction evidence="1 14 15 16">
        <text>Endonucleolytic cleavage to 5'-phosphomonoester.</text>
        <dbReference type="EC" id="3.1.26.4"/>
    </reaction>
</comment>
<evidence type="ECO:0000256" key="6">
    <source>
        <dbReference type="ARBA" id="ARBA00012180"/>
    </source>
</evidence>
<dbReference type="SUPFAM" id="SSF53098">
    <property type="entry name" value="Ribonuclease H-like"/>
    <property type="match status" value="1"/>
</dbReference>
<keyword evidence="13 14" id="KW-0464">Manganese</keyword>
<comment type="similarity">
    <text evidence="5 14 16">Belongs to the RNase HII family.</text>
</comment>
<evidence type="ECO:0000256" key="16">
    <source>
        <dbReference type="RuleBase" id="RU003515"/>
    </source>
</evidence>
<gene>
    <name evidence="14" type="primary">rnhB</name>
    <name evidence="18" type="ORF">CGS46_10940</name>
</gene>
<feature type="binding site" evidence="14 15">
    <location>
        <position position="123"/>
    </location>
    <ligand>
        <name>a divalent metal cation</name>
        <dbReference type="ChEBI" id="CHEBI:60240"/>
    </ligand>
</feature>
<evidence type="ECO:0000256" key="12">
    <source>
        <dbReference type="ARBA" id="ARBA00022801"/>
    </source>
</evidence>
<dbReference type="GO" id="GO:0006298">
    <property type="term" value="P:mismatch repair"/>
    <property type="evidence" value="ECO:0007669"/>
    <property type="project" value="TreeGrafter"/>
</dbReference>
<reference evidence="18 19" key="1">
    <citation type="journal article" date="2017" name="Front. Microbiol.">
        <title>New Insights into the Diversity of the Genus Faecalibacterium.</title>
        <authorList>
            <person name="Benevides L."/>
            <person name="Burman S."/>
            <person name="Martin R."/>
            <person name="Robert V."/>
            <person name="Thomas M."/>
            <person name="Miquel S."/>
            <person name="Chain F."/>
            <person name="Sokol H."/>
            <person name="Bermudez-Humaran L.G."/>
            <person name="Morrison M."/>
            <person name="Langella P."/>
            <person name="Azevedo V.A."/>
            <person name="Chatel J.M."/>
            <person name="Soares S."/>
        </authorList>
    </citation>
    <scope>NUCLEOTIDE SEQUENCE [LARGE SCALE GENOMIC DNA]</scope>
    <source>
        <strain evidence="19">CNCM I-4540</strain>
    </source>
</reference>
<keyword evidence="9 14" id="KW-0540">Nuclease</keyword>
<evidence type="ECO:0000256" key="13">
    <source>
        <dbReference type="ARBA" id="ARBA00023211"/>
    </source>
</evidence>
<dbReference type="HAMAP" id="MF_00052_B">
    <property type="entry name" value="RNase_HII_B"/>
    <property type="match status" value="1"/>
</dbReference>
<accession>A0A2A6Z956</accession>
<dbReference type="FunFam" id="3.30.420.10:FF:000006">
    <property type="entry name" value="Ribonuclease HII"/>
    <property type="match status" value="1"/>
</dbReference>
<evidence type="ECO:0000313" key="18">
    <source>
        <dbReference type="EMBL" id="PDX57877.1"/>
    </source>
</evidence>
<evidence type="ECO:0000256" key="4">
    <source>
        <dbReference type="ARBA" id="ARBA00004496"/>
    </source>
</evidence>
<proteinExistence type="inferred from homology"/>
<evidence type="ECO:0000256" key="9">
    <source>
        <dbReference type="ARBA" id="ARBA00022722"/>
    </source>
</evidence>
<feature type="binding site" evidence="14 15">
    <location>
        <position position="31"/>
    </location>
    <ligand>
        <name>a divalent metal cation</name>
        <dbReference type="ChEBI" id="CHEBI:60240"/>
    </ligand>
</feature>
<organism evidence="18 19">
    <name type="scientific">Faecalibacterium langellae</name>
    <dbReference type="NCBI Taxonomy" id="3435293"/>
    <lineage>
        <taxon>Bacteria</taxon>
        <taxon>Bacillati</taxon>
        <taxon>Bacillota</taxon>
        <taxon>Clostridia</taxon>
        <taxon>Eubacteriales</taxon>
        <taxon>Oscillospiraceae</taxon>
        <taxon>Faecalibacterium</taxon>
    </lineage>
</organism>
<dbReference type="GO" id="GO:0005737">
    <property type="term" value="C:cytoplasm"/>
    <property type="evidence" value="ECO:0007669"/>
    <property type="project" value="UniProtKB-SubCell"/>
</dbReference>
<dbReference type="NCBIfam" id="NF000595">
    <property type="entry name" value="PRK00015.1-3"/>
    <property type="match status" value="1"/>
</dbReference>
<feature type="domain" description="RNase H type-2" evidence="17">
    <location>
        <begin position="25"/>
        <end position="215"/>
    </location>
</feature>
<dbReference type="GO" id="GO:0004523">
    <property type="term" value="F:RNA-DNA hybrid ribonuclease activity"/>
    <property type="evidence" value="ECO:0007669"/>
    <property type="project" value="UniProtKB-UniRule"/>
</dbReference>
<evidence type="ECO:0000256" key="8">
    <source>
        <dbReference type="ARBA" id="ARBA00022490"/>
    </source>
</evidence>
<dbReference type="Proteomes" id="UP000220752">
    <property type="component" value="Unassembled WGS sequence"/>
</dbReference>
<keyword evidence="8 14" id="KW-0963">Cytoplasm</keyword>
<evidence type="ECO:0000256" key="14">
    <source>
        <dbReference type="HAMAP-Rule" id="MF_00052"/>
    </source>
</evidence>
<evidence type="ECO:0000256" key="11">
    <source>
        <dbReference type="ARBA" id="ARBA00022759"/>
    </source>
</evidence>
<evidence type="ECO:0000256" key="2">
    <source>
        <dbReference type="ARBA" id="ARBA00001946"/>
    </source>
</evidence>
<dbReference type="GO" id="GO:0030145">
    <property type="term" value="F:manganese ion binding"/>
    <property type="evidence" value="ECO:0007669"/>
    <property type="project" value="UniProtKB-UniRule"/>
</dbReference>
<evidence type="ECO:0000256" key="3">
    <source>
        <dbReference type="ARBA" id="ARBA00004065"/>
    </source>
</evidence>
<evidence type="ECO:0000256" key="5">
    <source>
        <dbReference type="ARBA" id="ARBA00007383"/>
    </source>
</evidence>
<dbReference type="GO" id="GO:0043137">
    <property type="term" value="P:DNA replication, removal of RNA primer"/>
    <property type="evidence" value="ECO:0007669"/>
    <property type="project" value="TreeGrafter"/>
</dbReference>
<comment type="subcellular location">
    <subcellularLocation>
        <location evidence="4 14">Cytoplasm</location>
    </subcellularLocation>
</comment>
<dbReference type="Pfam" id="PF01351">
    <property type="entry name" value="RNase_HII"/>
    <property type="match status" value="1"/>
</dbReference>
<keyword evidence="19" id="KW-1185">Reference proteome</keyword>
<dbReference type="EMBL" id="NMTQ01000036">
    <property type="protein sequence ID" value="PDX57877.1"/>
    <property type="molecule type" value="Genomic_DNA"/>
</dbReference>
<dbReference type="CDD" id="cd07182">
    <property type="entry name" value="RNase_HII_bacteria_HII_like"/>
    <property type="match status" value="1"/>
</dbReference>
<keyword evidence="12 14" id="KW-0378">Hydrolase</keyword>
<comment type="cofactor">
    <cofactor evidence="14 15">
        <name>Mn(2+)</name>
        <dbReference type="ChEBI" id="CHEBI:29035"/>
    </cofactor>
    <cofactor evidence="14 15">
        <name>Mg(2+)</name>
        <dbReference type="ChEBI" id="CHEBI:18420"/>
    </cofactor>
    <text evidence="14 15">Manganese or magnesium. Binds 1 divalent metal ion per monomer in the absence of substrate. May bind a second metal ion after substrate binding.</text>
</comment>
<dbReference type="InterPro" id="IPR036397">
    <property type="entry name" value="RNaseH_sf"/>
</dbReference>
<comment type="function">
    <text evidence="3 14 16">Endonuclease that specifically degrades the RNA of RNA-DNA hybrids.</text>
</comment>
<dbReference type="InterPro" id="IPR001352">
    <property type="entry name" value="RNase_HII/HIII"/>
</dbReference>
<dbReference type="Gene3D" id="3.30.420.10">
    <property type="entry name" value="Ribonuclease H-like superfamily/Ribonuclease H"/>
    <property type="match status" value="1"/>
</dbReference>
<dbReference type="InterPro" id="IPR022898">
    <property type="entry name" value="RNase_HII"/>
</dbReference>
<dbReference type="EC" id="3.1.26.4" evidence="6 14"/>
<dbReference type="GO" id="GO:0003723">
    <property type="term" value="F:RNA binding"/>
    <property type="evidence" value="ECO:0007669"/>
    <property type="project" value="UniProtKB-UniRule"/>
</dbReference>
<dbReference type="InterPro" id="IPR012337">
    <property type="entry name" value="RNaseH-like_sf"/>
</dbReference>
<feature type="binding site" evidence="14 15">
    <location>
        <position position="32"/>
    </location>
    <ligand>
        <name>a divalent metal cation</name>
        <dbReference type="ChEBI" id="CHEBI:60240"/>
    </ligand>
</feature>
<dbReference type="AlphaFoldDB" id="A0A2A6Z956"/>
<protein>
    <recommendedName>
        <fullName evidence="7 14">Ribonuclease HII</fullName>
        <shortName evidence="14">RNase HII</shortName>
        <ecNumber evidence="6 14">3.1.26.4</ecNumber>
    </recommendedName>
</protein>
<evidence type="ECO:0000256" key="1">
    <source>
        <dbReference type="ARBA" id="ARBA00000077"/>
    </source>
</evidence>
<dbReference type="RefSeq" id="WP_097777741.1">
    <property type="nucleotide sequence ID" value="NZ_CP158110.1"/>
</dbReference>
<evidence type="ECO:0000256" key="10">
    <source>
        <dbReference type="ARBA" id="ARBA00022723"/>
    </source>
</evidence>
<comment type="caution">
    <text evidence="18">The sequence shown here is derived from an EMBL/GenBank/DDBJ whole genome shotgun (WGS) entry which is preliminary data.</text>
</comment>
<evidence type="ECO:0000313" key="19">
    <source>
        <dbReference type="Proteomes" id="UP000220752"/>
    </source>
</evidence>
<evidence type="ECO:0000256" key="7">
    <source>
        <dbReference type="ARBA" id="ARBA00019179"/>
    </source>
</evidence>
<evidence type="ECO:0000259" key="17">
    <source>
        <dbReference type="PROSITE" id="PS51975"/>
    </source>
</evidence>
<evidence type="ECO:0000256" key="15">
    <source>
        <dbReference type="PROSITE-ProRule" id="PRU01319"/>
    </source>
</evidence>
<comment type="cofactor">
    <cofactor evidence="2">
        <name>Mg(2+)</name>
        <dbReference type="ChEBI" id="CHEBI:18420"/>
    </cofactor>
</comment>
<name>A0A2A6Z956_9FIRM</name>
<dbReference type="PROSITE" id="PS51975">
    <property type="entry name" value="RNASE_H_2"/>
    <property type="match status" value="1"/>
</dbReference>
<keyword evidence="10 14" id="KW-0479">Metal-binding</keyword>
<dbReference type="PANTHER" id="PTHR10954:SF18">
    <property type="entry name" value="RIBONUCLEASE HII"/>
    <property type="match status" value="1"/>
</dbReference>
<dbReference type="InterPro" id="IPR024567">
    <property type="entry name" value="RNase_HII/HIII_dom"/>
</dbReference>
<dbReference type="PANTHER" id="PTHR10954">
    <property type="entry name" value="RIBONUCLEASE H2 SUBUNIT A"/>
    <property type="match status" value="1"/>
</dbReference>